<gene>
    <name evidence="2" type="ORF">SAMN05421848_0022</name>
</gene>
<dbReference type="OrthoDB" id="7064581at2"/>
<feature type="signal peptide" evidence="1">
    <location>
        <begin position="1"/>
        <end position="23"/>
    </location>
</feature>
<reference evidence="3" key="1">
    <citation type="submission" date="2016-10" db="EMBL/GenBank/DDBJ databases">
        <authorList>
            <person name="Varghese N."/>
            <person name="Submissions S."/>
        </authorList>
    </citation>
    <scope>NUCLEOTIDE SEQUENCE [LARGE SCALE GENOMIC DNA]</scope>
    <source>
        <strain evidence="3">DSM 23439</strain>
    </source>
</reference>
<proteinExistence type="predicted"/>
<sequence>MNKKFWWHWSMMLTMLVSPIVWADAGGAVPIQVNLPDMAQKGWEYRVALPPIDSAPIDALITELSWDYDISSNGPVPGVWLCASRRCMTLDMARGSTDALAGVPVSTPLMLRFVLPGEGMLQRPVRGGQAQVFVHYRRLDP</sequence>
<evidence type="ECO:0000313" key="2">
    <source>
        <dbReference type="EMBL" id="SFB95345.1"/>
    </source>
</evidence>
<dbReference type="RefSeq" id="WP_090129610.1">
    <property type="nucleotide sequence ID" value="NZ_FOLY01000001.1"/>
</dbReference>
<keyword evidence="3" id="KW-1185">Reference proteome</keyword>
<evidence type="ECO:0000256" key="1">
    <source>
        <dbReference type="SAM" id="SignalP"/>
    </source>
</evidence>
<feature type="chain" id="PRO_5011617851" evidence="1">
    <location>
        <begin position="24"/>
        <end position="141"/>
    </location>
</feature>
<dbReference type="Pfam" id="PF06366">
    <property type="entry name" value="FlhE"/>
    <property type="match status" value="1"/>
</dbReference>
<dbReference type="STRING" id="402385.SAMN05421848_0022"/>
<dbReference type="EMBL" id="FOLY01000001">
    <property type="protein sequence ID" value="SFB95345.1"/>
    <property type="molecule type" value="Genomic_DNA"/>
</dbReference>
<accession>A0A1I1F7I9</accession>
<protein>
    <submittedName>
        <fullName evidence="2">Protein FlhE</fullName>
    </submittedName>
</protein>
<dbReference type="Proteomes" id="UP000199046">
    <property type="component" value="Unassembled WGS sequence"/>
</dbReference>
<name>A0A1I1F7I9_9GAMM</name>
<dbReference type="InterPro" id="IPR009420">
    <property type="entry name" value="FlhE"/>
</dbReference>
<dbReference type="AlphaFoldDB" id="A0A1I1F7I9"/>
<keyword evidence="1" id="KW-0732">Signal</keyword>
<organism evidence="2 3">
    <name type="scientific">Kushneria avicenniae</name>
    <dbReference type="NCBI Taxonomy" id="402385"/>
    <lineage>
        <taxon>Bacteria</taxon>
        <taxon>Pseudomonadati</taxon>
        <taxon>Pseudomonadota</taxon>
        <taxon>Gammaproteobacteria</taxon>
        <taxon>Oceanospirillales</taxon>
        <taxon>Halomonadaceae</taxon>
        <taxon>Kushneria</taxon>
    </lineage>
</organism>
<evidence type="ECO:0000313" key="3">
    <source>
        <dbReference type="Proteomes" id="UP000199046"/>
    </source>
</evidence>